<dbReference type="Proteomes" id="UP000070299">
    <property type="component" value="Unassembled WGS sequence"/>
</dbReference>
<protein>
    <recommendedName>
        <fullName evidence="6">OmpA-like domain-containing protein</fullName>
    </recommendedName>
</protein>
<dbReference type="PRINTS" id="PR01021">
    <property type="entry name" value="OMPADOMAIN"/>
</dbReference>
<evidence type="ECO:0000256" key="3">
    <source>
        <dbReference type="ARBA" id="ARBA00023237"/>
    </source>
</evidence>
<comment type="caution">
    <text evidence="7">The sequence shown here is derived from an EMBL/GenBank/DDBJ whole genome shotgun (WGS) entry which is preliminary data.</text>
</comment>
<dbReference type="GO" id="GO:0009279">
    <property type="term" value="C:cell outer membrane"/>
    <property type="evidence" value="ECO:0007669"/>
    <property type="project" value="UniProtKB-SubCell"/>
</dbReference>
<dbReference type="InterPro" id="IPR006664">
    <property type="entry name" value="OMP_bac"/>
</dbReference>
<proteinExistence type="predicted"/>
<gene>
    <name evidence="7" type="ORF">AX660_07380</name>
</gene>
<dbReference type="AlphaFoldDB" id="A0A136A3P9"/>
<keyword evidence="5" id="KW-0732">Signal</keyword>
<evidence type="ECO:0000313" key="8">
    <source>
        <dbReference type="Proteomes" id="UP000070299"/>
    </source>
</evidence>
<dbReference type="SUPFAM" id="SSF103088">
    <property type="entry name" value="OmpA-like"/>
    <property type="match status" value="1"/>
</dbReference>
<keyword evidence="2 4" id="KW-0472">Membrane</keyword>
<dbReference type="PANTHER" id="PTHR30329">
    <property type="entry name" value="STATOR ELEMENT OF FLAGELLAR MOTOR COMPLEX"/>
    <property type="match status" value="1"/>
</dbReference>
<dbReference type="Pfam" id="PF00691">
    <property type="entry name" value="OmpA"/>
    <property type="match status" value="1"/>
</dbReference>
<dbReference type="Pfam" id="PF13441">
    <property type="entry name" value="Gly-zipper_YMGG"/>
    <property type="match status" value="1"/>
</dbReference>
<reference evidence="8" key="1">
    <citation type="submission" date="2016-02" db="EMBL/GenBank/DDBJ databases">
        <authorList>
            <person name="Schultz-Johansen M."/>
            <person name="Glaring M.A."/>
            <person name="Bech P.K."/>
            <person name="Stougaard P."/>
        </authorList>
    </citation>
    <scope>NUCLEOTIDE SEQUENCE [LARGE SCALE GENOMIC DNA]</scope>
    <source>
        <strain evidence="8">S66</strain>
    </source>
</reference>
<dbReference type="PANTHER" id="PTHR30329:SF21">
    <property type="entry name" value="LIPOPROTEIN YIAD-RELATED"/>
    <property type="match status" value="1"/>
</dbReference>
<feature type="chain" id="PRO_5007469382" description="OmpA-like domain-containing protein" evidence="5">
    <location>
        <begin position="26"/>
        <end position="212"/>
    </location>
</feature>
<dbReference type="InterPro" id="IPR036737">
    <property type="entry name" value="OmpA-like_sf"/>
</dbReference>
<dbReference type="InterPro" id="IPR027367">
    <property type="entry name" value="Gly-zipper_YMGG"/>
</dbReference>
<dbReference type="PROSITE" id="PS51123">
    <property type="entry name" value="OMPA_2"/>
    <property type="match status" value="1"/>
</dbReference>
<evidence type="ECO:0000259" key="6">
    <source>
        <dbReference type="PROSITE" id="PS51123"/>
    </source>
</evidence>
<keyword evidence="3" id="KW-0998">Cell outer membrane</keyword>
<evidence type="ECO:0000256" key="5">
    <source>
        <dbReference type="SAM" id="SignalP"/>
    </source>
</evidence>
<dbReference type="InterPro" id="IPR050330">
    <property type="entry name" value="Bact_OuterMem_StrucFunc"/>
</dbReference>
<dbReference type="STRING" id="1799789.AX660_07380"/>
<dbReference type="OrthoDB" id="9782229at2"/>
<sequence length="212" mass="22292">MNYKKLTMALGLSAFVLTGCANSSATNTQKGAGIGAVVGALIGKGTGDNAKSRYAWGAVVGALAGGAIGKYMDNQEQEFRDELADSGIEVVRDGDNINLIMPGNITFDTGKASISGNFYSVLNDVALVINKYEKTTLQVVGHTDNVGADSQNQVLSEQRASAVKNYLTQNGVDNRRVTTMGMGESQPVATNDNAGGRQLNRRVELTIVPLTS</sequence>
<evidence type="ECO:0000256" key="2">
    <source>
        <dbReference type="ARBA" id="ARBA00023136"/>
    </source>
</evidence>
<dbReference type="CDD" id="cd07185">
    <property type="entry name" value="OmpA_C-like"/>
    <property type="match status" value="1"/>
</dbReference>
<organism evidence="7 8">
    <name type="scientific">Paraglaciecola hydrolytica</name>
    <dbReference type="NCBI Taxonomy" id="1799789"/>
    <lineage>
        <taxon>Bacteria</taxon>
        <taxon>Pseudomonadati</taxon>
        <taxon>Pseudomonadota</taxon>
        <taxon>Gammaproteobacteria</taxon>
        <taxon>Alteromonadales</taxon>
        <taxon>Alteromonadaceae</taxon>
        <taxon>Paraglaciecola</taxon>
    </lineage>
</organism>
<keyword evidence="8" id="KW-1185">Reference proteome</keyword>
<dbReference type="Gene3D" id="3.30.1330.60">
    <property type="entry name" value="OmpA-like domain"/>
    <property type="match status" value="1"/>
</dbReference>
<name>A0A136A3P9_9ALTE</name>
<evidence type="ECO:0000313" key="7">
    <source>
        <dbReference type="EMBL" id="KXI29844.1"/>
    </source>
</evidence>
<dbReference type="InterPro" id="IPR006665">
    <property type="entry name" value="OmpA-like"/>
</dbReference>
<evidence type="ECO:0000256" key="4">
    <source>
        <dbReference type="PROSITE-ProRule" id="PRU00473"/>
    </source>
</evidence>
<dbReference type="PROSITE" id="PS51257">
    <property type="entry name" value="PROKAR_LIPOPROTEIN"/>
    <property type="match status" value="1"/>
</dbReference>
<feature type="signal peptide" evidence="5">
    <location>
        <begin position="1"/>
        <end position="25"/>
    </location>
</feature>
<evidence type="ECO:0000256" key="1">
    <source>
        <dbReference type="ARBA" id="ARBA00004442"/>
    </source>
</evidence>
<feature type="domain" description="OmpA-like" evidence="6">
    <location>
        <begin position="94"/>
        <end position="211"/>
    </location>
</feature>
<dbReference type="EMBL" id="LSNE01000003">
    <property type="protein sequence ID" value="KXI29844.1"/>
    <property type="molecule type" value="Genomic_DNA"/>
</dbReference>
<comment type="subcellular location">
    <subcellularLocation>
        <location evidence="1">Cell outer membrane</location>
    </subcellularLocation>
</comment>
<accession>A0A136A3P9</accession>